<evidence type="ECO:0000313" key="5">
    <source>
        <dbReference type="Proteomes" id="UP001271263"/>
    </source>
</evidence>
<evidence type="ECO:0000259" key="1">
    <source>
        <dbReference type="Pfam" id="PF10124"/>
    </source>
</evidence>
<name>A0AAW8NNS8_9GAMM</name>
<dbReference type="EMBL" id="JAPMLE010000001">
    <property type="protein sequence ID" value="MDR8523474.1"/>
    <property type="molecule type" value="Genomic_DNA"/>
</dbReference>
<accession>A0AAW8NNS8</accession>
<feature type="domain" description="Bacteriophage Mu GpT" evidence="1">
    <location>
        <begin position="9"/>
        <end position="308"/>
    </location>
</feature>
<protein>
    <submittedName>
        <fullName evidence="2">Mu-like prophage major head subunit gpT family protein</fullName>
    </submittedName>
</protein>
<evidence type="ECO:0000313" key="4">
    <source>
        <dbReference type="Proteomes" id="UP001259340"/>
    </source>
</evidence>
<evidence type="ECO:0000313" key="3">
    <source>
        <dbReference type="EMBL" id="MDW4824613.1"/>
    </source>
</evidence>
<reference evidence="3 5" key="1">
    <citation type="journal article" date="2022" name="bioRxiv">
        <title>Prophages regulate Shewanella fidelis 3313 motility and biofilm formation: implications for gut colonization dynamics in Ciona robusta.</title>
        <authorList>
            <person name="Natarajan O."/>
            <person name="Gibboney S.L."/>
            <person name="Young M.N."/>
            <person name="Lim S.J."/>
            <person name="Pluta N."/>
            <person name="Atkinson C.G."/>
            <person name="Leigh B.A."/>
            <person name="Liberti A."/>
            <person name="Kees E.D."/>
            <person name="Breitbart M."/>
            <person name="Gralnick J.A."/>
            <person name="Dishaw L.J."/>
        </authorList>
    </citation>
    <scope>NUCLEOTIDE SEQUENCE [LARGE SCALE GENOMIC DNA]</scope>
    <source>
        <strain evidence="3 5">JG4066</strain>
    </source>
</reference>
<sequence>MAAINAPVLQALRTMVRSEFQNAIVNVEPQYLKVASVVPSNTKSNTYGWLGSMPSFREWIGDRVINSIKEHGYSITNRTFENTIGINRDDVEDDTVGTYKPMVQMLAQEGQEFPDDLVFQLLGAGFTTACYDGQNFFDTDHPVNGKHDGTGADVSVTNMVDESGSGYSGEPWFLLDTSRPLKPLIFQERRKLDLNTLFNPTDPAVWTSNEFQFGADMRCEAGFGFWQMAFANKRELNASNLWDSYKKMTAFSRDGGKKLKIRPNLLVVPASLEDQALKLMTRERIDEGGTTVDNELKGKFEILVVPQL</sequence>
<comment type="caution">
    <text evidence="2">The sequence shown here is derived from an EMBL/GenBank/DDBJ whole genome shotgun (WGS) entry which is preliminary data.</text>
</comment>
<gene>
    <name evidence="2" type="ORF">OS133_07190</name>
    <name evidence="3" type="ORF">OS134_11140</name>
</gene>
<dbReference type="EMBL" id="JAPMLD010000003">
    <property type="protein sequence ID" value="MDW4824613.1"/>
    <property type="molecule type" value="Genomic_DNA"/>
</dbReference>
<proteinExistence type="predicted"/>
<dbReference type="InterPro" id="IPR018774">
    <property type="entry name" value="Phage_Mu_GpT"/>
</dbReference>
<dbReference type="Proteomes" id="UP001271263">
    <property type="component" value="Unassembled WGS sequence"/>
</dbReference>
<organism evidence="2 4">
    <name type="scientific">Shewanella fidelis</name>
    <dbReference type="NCBI Taxonomy" id="173509"/>
    <lineage>
        <taxon>Bacteria</taxon>
        <taxon>Pseudomonadati</taxon>
        <taxon>Pseudomonadota</taxon>
        <taxon>Gammaproteobacteria</taxon>
        <taxon>Alteromonadales</taxon>
        <taxon>Shewanellaceae</taxon>
        <taxon>Shewanella</taxon>
    </lineage>
</organism>
<evidence type="ECO:0000313" key="2">
    <source>
        <dbReference type="EMBL" id="MDR8523474.1"/>
    </source>
</evidence>
<dbReference type="RefSeq" id="WP_310654439.1">
    <property type="nucleotide sequence ID" value="NZ_JAPMLA010000009.1"/>
</dbReference>
<keyword evidence="5" id="KW-1185">Reference proteome</keyword>
<dbReference type="Proteomes" id="UP001259340">
    <property type="component" value="Unassembled WGS sequence"/>
</dbReference>
<dbReference type="AlphaFoldDB" id="A0AAW8NNS8"/>
<reference evidence="2" key="2">
    <citation type="submission" date="2022-11" db="EMBL/GenBank/DDBJ databases">
        <title>Prophages regulate Shewanella fidelis motility and biofilm formation: implications for gut colonization dynamics in Ciona robusta.</title>
        <authorList>
            <person name="Natarajan O."/>
            <person name="Gibboney S.L."/>
            <person name="Young M.N."/>
            <person name="Lim S.J."/>
            <person name="Pluta N."/>
            <person name="Atkinson C.G.F."/>
            <person name="Leigh B.A."/>
            <person name="Liberti A."/>
            <person name="Kees E."/>
            <person name="Breitbart M."/>
            <person name="Gralnick J."/>
            <person name="Dishaw L.J."/>
        </authorList>
    </citation>
    <scope>NUCLEOTIDE SEQUENCE</scope>
    <source>
        <strain evidence="2">3313</strain>
    </source>
</reference>
<dbReference type="Pfam" id="PF10124">
    <property type="entry name" value="Mu-like_gpT"/>
    <property type="match status" value="1"/>
</dbReference>